<dbReference type="EMBL" id="JACONV010000006">
    <property type="protein sequence ID" value="MBC3955728.1"/>
    <property type="molecule type" value="Genomic_DNA"/>
</dbReference>
<name>A0ABR7BF02_9PSED</name>
<dbReference type="Gene3D" id="2.180.10.10">
    <property type="entry name" value="RHS repeat-associated core"/>
    <property type="match status" value="1"/>
</dbReference>
<evidence type="ECO:0000313" key="2">
    <source>
        <dbReference type="Proteomes" id="UP000660131"/>
    </source>
</evidence>
<accession>A0ABR7BF02</accession>
<dbReference type="SUPFAM" id="SSF56399">
    <property type="entry name" value="ADP-ribosylation"/>
    <property type="match status" value="1"/>
</dbReference>
<sequence>MPMSAATLLGSYRYDALNRLADCTPAGMDAVRRFYLKDRTACELQGRSGRSIAQAEHWLLAIIATDAAVNQNALLATDQSRSVLHSLNDQQRHTCAYPPYGTSAQTAPSVLTGYTGQIPDPVTGHFLLGNGYRAFNPVLMRFNSPDTVSPFDEGGFNAYAYCQGDPVNYMDPSGRFPIGALGMLSVRLRKVLPAVVKRASLSDEDGIFQTVRQALERKVVAPAPITPTREYLRSATQGLDKQSPFVQKLASVNLNLASHGDTNLTLQQAMDYAALAKQVSTGKMSNSGAHIHAAAMWAQKLRTEGKSPTSMVGLAFNLAGAMTSGVHDHALLKTGALLRRGS</sequence>
<comment type="caution">
    <text evidence="1">The sequence shown here is derived from an EMBL/GenBank/DDBJ whole genome shotgun (WGS) entry which is preliminary data.</text>
</comment>
<organism evidence="1 2">
    <name type="scientific">Pseudomonas triticifolii</name>
    <dbReference type="NCBI Taxonomy" id="2762592"/>
    <lineage>
        <taxon>Bacteria</taxon>
        <taxon>Pseudomonadati</taxon>
        <taxon>Pseudomonadota</taxon>
        <taxon>Gammaproteobacteria</taxon>
        <taxon>Pseudomonadales</taxon>
        <taxon>Pseudomonadaceae</taxon>
        <taxon>Pseudomonas</taxon>
    </lineage>
</organism>
<gene>
    <name evidence="1" type="ORF">H8S56_11980</name>
</gene>
<keyword evidence="2" id="KW-1185">Reference proteome</keyword>
<protein>
    <submittedName>
        <fullName evidence="1">RHS repeat-associated core domain-containing protein</fullName>
    </submittedName>
</protein>
<dbReference type="Proteomes" id="UP000660131">
    <property type="component" value="Unassembled WGS sequence"/>
</dbReference>
<reference evidence="1 2" key="1">
    <citation type="submission" date="2020-08" db="EMBL/GenBank/DDBJ databases">
        <title>Putative novel bacterial strains isolated from necrotic wheat leaf tissues caused by Xanthomonas translucens.</title>
        <authorList>
            <person name="Tambong J.T."/>
        </authorList>
    </citation>
    <scope>NUCLEOTIDE SEQUENCE [LARGE SCALE GENOMIC DNA]</scope>
    <source>
        <strain evidence="1 2">DOAB 1067</strain>
    </source>
</reference>
<proteinExistence type="predicted"/>
<dbReference type="InterPro" id="IPR022385">
    <property type="entry name" value="Rhs_assc_core"/>
</dbReference>
<dbReference type="RefSeq" id="WP_187518750.1">
    <property type="nucleotide sequence ID" value="NZ_JACONV010000006.1"/>
</dbReference>
<dbReference type="NCBIfam" id="TIGR03696">
    <property type="entry name" value="Rhs_assc_core"/>
    <property type="match status" value="1"/>
</dbReference>
<evidence type="ECO:0000313" key="1">
    <source>
        <dbReference type="EMBL" id="MBC3955728.1"/>
    </source>
</evidence>